<proteinExistence type="predicted"/>
<accession>A0A914L7D8</accession>
<evidence type="ECO:0000313" key="3">
    <source>
        <dbReference type="WBParaSite" id="Minc3s00306g09832"/>
    </source>
</evidence>
<sequence length="54" mass="6282">MTRQLMEAYVMNGKITLEVVEIVAAVVKVHPLHNLPFHHLPRQNPIPRLLLHCY</sequence>
<dbReference type="WBParaSite" id="Minc3s00306g09832">
    <property type="protein sequence ID" value="Minc3s00306g09832"/>
    <property type="gene ID" value="Minc3s00306g09832"/>
</dbReference>
<reference evidence="2 3" key="1">
    <citation type="submission" date="2022-11" db="UniProtKB">
        <authorList>
            <consortium name="WormBaseParasite"/>
        </authorList>
    </citation>
    <scope>IDENTIFICATION</scope>
</reference>
<name>A0A914L7D8_MELIC</name>
<dbReference type="AlphaFoldDB" id="A0A914L7D8"/>
<dbReference type="WBParaSite" id="Minc3s00022g01393">
    <property type="protein sequence ID" value="Minc3s00022g01393"/>
    <property type="gene ID" value="Minc3s00022g01393"/>
</dbReference>
<protein>
    <submittedName>
        <fullName evidence="2 3">Uncharacterized protein</fullName>
    </submittedName>
</protein>
<keyword evidence="1" id="KW-1185">Reference proteome</keyword>
<organism evidence="1 4">
    <name type="scientific">Meloidogyne incognita</name>
    <name type="common">Southern root-knot nematode worm</name>
    <name type="synonym">Oxyuris incognita</name>
    <dbReference type="NCBI Taxonomy" id="6306"/>
    <lineage>
        <taxon>Eukaryota</taxon>
        <taxon>Metazoa</taxon>
        <taxon>Ecdysozoa</taxon>
        <taxon>Nematoda</taxon>
        <taxon>Chromadorea</taxon>
        <taxon>Rhabditida</taxon>
        <taxon>Tylenchina</taxon>
        <taxon>Tylenchomorpha</taxon>
        <taxon>Tylenchoidea</taxon>
        <taxon>Meloidogynidae</taxon>
        <taxon>Meloidogyninae</taxon>
        <taxon>Meloidogyne</taxon>
        <taxon>Meloidogyne incognita group</taxon>
    </lineage>
</organism>
<evidence type="ECO:0000313" key="2">
    <source>
        <dbReference type="WBParaSite" id="Minc3s00022g01393"/>
    </source>
</evidence>
<dbReference type="Proteomes" id="UP000887563">
    <property type="component" value="Unplaced"/>
</dbReference>
<dbReference type="WBParaSite" id="Minc3s00306g09833">
    <property type="protein sequence ID" value="Minc3s00306g09833"/>
    <property type="gene ID" value="Minc3s00306g09833"/>
</dbReference>
<evidence type="ECO:0000313" key="4">
    <source>
        <dbReference type="WBParaSite" id="Minc3s00306g09833"/>
    </source>
</evidence>
<evidence type="ECO:0000313" key="1">
    <source>
        <dbReference type="Proteomes" id="UP000887563"/>
    </source>
</evidence>